<gene>
    <name evidence="2" type="ORF">DCF15_04400</name>
</gene>
<feature type="signal peptide" evidence="1">
    <location>
        <begin position="1"/>
        <end position="19"/>
    </location>
</feature>
<organism evidence="2 3">
    <name type="scientific">Phormidesmis priestleyi</name>
    <dbReference type="NCBI Taxonomy" id="268141"/>
    <lineage>
        <taxon>Bacteria</taxon>
        <taxon>Bacillati</taxon>
        <taxon>Cyanobacteriota</taxon>
        <taxon>Cyanophyceae</taxon>
        <taxon>Leptolyngbyales</taxon>
        <taxon>Leptolyngbyaceae</taxon>
        <taxon>Phormidesmis</taxon>
    </lineage>
</organism>
<evidence type="ECO:0008006" key="4">
    <source>
        <dbReference type="Google" id="ProtNLM"/>
    </source>
</evidence>
<protein>
    <recommendedName>
        <fullName evidence="4">DUF3887 domain-containing protein</fullName>
    </recommendedName>
</protein>
<proteinExistence type="predicted"/>
<dbReference type="EMBL" id="QBMP01000027">
    <property type="protein sequence ID" value="PZO58727.1"/>
    <property type="molecule type" value="Genomic_DNA"/>
</dbReference>
<dbReference type="AlphaFoldDB" id="A0A2W4XR38"/>
<dbReference type="Proteomes" id="UP000249794">
    <property type="component" value="Unassembled WGS sequence"/>
</dbReference>
<evidence type="ECO:0000313" key="3">
    <source>
        <dbReference type="Proteomes" id="UP000249794"/>
    </source>
</evidence>
<evidence type="ECO:0000313" key="2">
    <source>
        <dbReference type="EMBL" id="PZO58727.1"/>
    </source>
</evidence>
<name>A0A2W4XR38_9CYAN</name>
<reference evidence="3" key="1">
    <citation type="submission" date="2018-04" db="EMBL/GenBank/DDBJ databases">
        <authorList>
            <person name="Cornet L."/>
        </authorList>
    </citation>
    <scope>NUCLEOTIDE SEQUENCE [LARGE SCALE GENOMIC DNA]</scope>
</reference>
<feature type="chain" id="PRO_5016057447" description="DUF3887 domain-containing protein" evidence="1">
    <location>
        <begin position="20"/>
        <end position="149"/>
    </location>
</feature>
<keyword evidence="1" id="KW-0732">Signal</keyword>
<comment type="caution">
    <text evidence="2">The sequence shown here is derived from an EMBL/GenBank/DDBJ whole genome shotgun (WGS) entry which is preliminary data.</text>
</comment>
<accession>A0A2W4XR38</accession>
<reference evidence="2 3" key="2">
    <citation type="submission" date="2018-06" db="EMBL/GenBank/DDBJ databases">
        <title>Metagenomic assembly of (sub)arctic Cyanobacteria and their associated microbiome from non-axenic cultures.</title>
        <authorList>
            <person name="Baurain D."/>
        </authorList>
    </citation>
    <scope>NUCLEOTIDE SEQUENCE [LARGE SCALE GENOMIC DNA]</scope>
    <source>
        <strain evidence="2">ULC027bin1</strain>
    </source>
</reference>
<sequence length="149" mass="16234">MAVLLIVPLVALSSCTAFASVPPDEAVRLAIAQQLTHTQQTLAQALGFESTPAPNFKIDNLTVKSREKLNPSDFSRSDIPSELYRVRGTFETALTAPALKAKAVVQQNSPFEIYLASEPQLQDSETTDKVQTWFLVNSLTKSLAKSLAK</sequence>
<evidence type="ECO:0000256" key="1">
    <source>
        <dbReference type="SAM" id="SignalP"/>
    </source>
</evidence>